<dbReference type="InterPro" id="IPR022781">
    <property type="entry name" value="Flagellar_biosynth_FliO"/>
</dbReference>
<keyword evidence="9" id="KW-1185">Reference proteome</keyword>
<evidence type="ECO:0000256" key="5">
    <source>
        <dbReference type="ARBA" id="ARBA00023136"/>
    </source>
</evidence>
<dbReference type="Pfam" id="PF04347">
    <property type="entry name" value="FliO"/>
    <property type="match status" value="1"/>
</dbReference>
<proteinExistence type="predicted"/>
<feature type="transmembrane region" description="Helical" evidence="6">
    <location>
        <begin position="26"/>
        <end position="46"/>
    </location>
</feature>
<dbReference type="RefSeq" id="WP_240986249.1">
    <property type="nucleotide sequence ID" value="NZ_CDGJ01000003.1"/>
</dbReference>
<keyword evidence="7" id="KW-0282">Flagellum</keyword>
<organism evidence="7">
    <name type="scientific">Acididesulfobacillus acetoxydans</name>
    <dbReference type="NCBI Taxonomy" id="1561005"/>
    <lineage>
        <taxon>Bacteria</taxon>
        <taxon>Bacillati</taxon>
        <taxon>Bacillota</taxon>
        <taxon>Clostridia</taxon>
        <taxon>Eubacteriales</taxon>
        <taxon>Peptococcaceae</taxon>
        <taxon>Acididesulfobacillus</taxon>
    </lineage>
</organism>
<dbReference type="Proteomes" id="UP001071230">
    <property type="component" value="Unassembled WGS sequence"/>
</dbReference>
<sequence length="164" mass="18072">MPGSIENRPYVPASSIQTLNSTFSGWGLFGTLLIFLVILIVALWIIRRLNRTALRGMDAGWARVLDRQLLGGQQALYLVEVGGKLQVLAGSDHSLVKLTEIDDPDLAAEILDEIVSRPADRVEGFLAGMGALLFRGRRSKLVQLKSDEPFAGELARMLGEEERR</sequence>
<evidence type="ECO:0000256" key="1">
    <source>
        <dbReference type="ARBA" id="ARBA00004236"/>
    </source>
</evidence>
<name>A0A8S0W5A2_9FIRM</name>
<comment type="subcellular location">
    <subcellularLocation>
        <location evidence="1">Cell membrane</location>
    </subcellularLocation>
</comment>
<keyword evidence="3 6" id="KW-0812">Transmembrane</keyword>
<protein>
    <submittedName>
        <fullName evidence="7">Flagellar biosynthesis protein, FliO</fullName>
    </submittedName>
</protein>
<dbReference type="AlphaFoldDB" id="A0A8S0W5A2"/>
<keyword evidence="5 6" id="KW-0472">Membrane</keyword>
<dbReference type="Proteomes" id="UP000836597">
    <property type="component" value="Chromosome"/>
</dbReference>
<reference evidence="7" key="2">
    <citation type="submission" date="2020-01" db="EMBL/GenBank/DDBJ databases">
        <authorList>
            <person name="Hornung B."/>
        </authorList>
    </citation>
    <scope>NUCLEOTIDE SEQUENCE</scope>
    <source>
        <strain evidence="7">PacBioINE</strain>
    </source>
</reference>
<dbReference type="GO" id="GO:0016020">
    <property type="term" value="C:membrane"/>
    <property type="evidence" value="ECO:0007669"/>
    <property type="project" value="InterPro"/>
</dbReference>
<accession>A0A8S0W5A2</accession>
<evidence type="ECO:0000256" key="2">
    <source>
        <dbReference type="ARBA" id="ARBA00022475"/>
    </source>
</evidence>
<dbReference type="EMBL" id="LR746496">
    <property type="protein sequence ID" value="CAA7602958.1"/>
    <property type="molecule type" value="Genomic_DNA"/>
</dbReference>
<evidence type="ECO:0000313" key="7">
    <source>
        <dbReference type="EMBL" id="CAA7602958.1"/>
    </source>
</evidence>
<evidence type="ECO:0000313" key="9">
    <source>
        <dbReference type="Proteomes" id="UP001071230"/>
    </source>
</evidence>
<keyword evidence="2" id="KW-1003">Cell membrane</keyword>
<gene>
    <name evidence="8" type="ORF">DEACI_0260</name>
    <name evidence="7" type="ORF">DEACI_3781</name>
</gene>
<keyword evidence="7" id="KW-0966">Cell projection</keyword>
<evidence type="ECO:0000256" key="6">
    <source>
        <dbReference type="SAM" id="Phobius"/>
    </source>
</evidence>
<evidence type="ECO:0000313" key="8">
    <source>
        <dbReference type="EMBL" id="CEJ05840.1"/>
    </source>
</evidence>
<evidence type="ECO:0000256" key="3">
    <source>
        <dbReference type="ARBA" id="ARBA00022692"/>
    </source>
</evidence>
<evidence type="ECO:0000256" key="4">
    <source>
        <dbReference type="ARBA" id="ARBA00022989"/>
    </source>
</evidence>
<reference evidence="8" key="1">
    <citation type="submission" date="2014-11" db="EMBL/GenBank/DDBJ databases">
        <authorList>
            <person name="Hornung B.V."/>
        </authorList>
    </citation>
    <scope>NUCLEOTIDE SEQUENCE</scope>
    <source>
        <strain evidence="8">INE</strain>
    </source>
</reference>
<dbReference type="GO" id="GO:0044781">
    <property type="term" value="P:bacterial-type flagellum organization"/>
    <property type="evidence" value="ECO:0007669"/>
    <property type="project" value="InterPro"/>
</dbReference>
<keyword evidence="7" id="KW-0969">Cilium</keyword>
<keyword evidence="4 6" id="KW-1133">Transmembrane helix</keyword>
<dbReference type="KEGG" id="aacx:DEACI_3781"/>
<dbReference type="EMBL" id="CDGJ01000003">
    <property type="protein sequence ID" value="CEJ05840.1"/>
    <property type="molecule type" value="Genomic_DNA"/>
</dbReference>